<evidence type="ECO:0000313" key="2">
    <source>
        <dbReference type="EMBL" id="KAG9984564.1"/>
    </source>
</evidence>
<feature type="non-terminal residue" evidence="2">
    <location>
        <position position="233"/>
    </location>
</feature>
<dbReference type="AlphaFoldDB" id="A0A9P8FYC6"/>
<reference evidence="2" key="2">
    <citation type="submission" date="2021-08" db="EMBL/GenBank/DDBJ databases">
        <authorList>
            <person name="Gostincar C."/>
            <person name="Sun X."/>
            <person name="Song Z."/>
            <person name="Gunde-Cimerman N."/>
        </authorList>
    </citation>
    <scope>NUCLEOTIDE SEQUENCE</scope>
    <source>
        <strain evidence="2">EXF-9298</strain>
    </source>
</reference>
<sequence>MIPVICTTNIEPELINEFLVKAYAADTDASENLCVLTTQDWSHYRDEARLSPGEAQKQGRVAVPRGGGPMESPSRPPWTKRFETPFKNRDPEDIAQNLQTAEGLLSTMNKDFCVVLDGQTVQDKSVLLVKTSRGPESNLPSDNESSIVQYRTSFEQANSIVQGTRQKGKEQICSRSLPNPSRASNTANSMPSTSKRECKTYSSRDSHVVTHRSTNLPFNCLCMAERTGCPVFS</sequence>
<comment type="caution">
    <text evidence="2">The sequence shown here is derived from an EMBL/GenBank/DDBJ whole genome shotgun (WGS) entry which is preliminary data.</text>
</comment>
<accession>A0A9P8FYC6</accession>
<organism evidence="2 3">
    <name type="scientific">Aureobasidium melanogenum</name>
    <name type="common">Aureobasidium pullulans var. melanogenum</name>
    <dbReference type="NCBI Taxonomy" id="46634"/>
    <lineage>
        <taxon>Eukaryota</taxon>
        <taxon>Fungi</taxon>
        <taxon>Dikarya</taxon>
        <taxon>Ascomycota</taxon>
        <taxon>Pezizomycotina</taxon>
        <taxon>Dothideomycetes</taxon>
        <taxon>Dothideomycetidae</taxon>
        <taxon>Dothideales</taxon>
        <taxon>Saccotheciaceae</taxon>
        <taxon>Aureobasidium</taxon>
    </lineage>
</organism>
<evidence type="ECO:0000313" key="3">
    <source>
        <dbReference type="Proteomes" id="UP000729357"/>
    </source>
</evidence>
<feature type="region of interest" description="Disordered" evidence="1">
    <location>
        <begin position="51"/>
        <end position="79"/>
    </location>
</feature>
<gene>
    <name evidence="2" type="ORF">KCU98_g5329</name>
</gene>
<keyword evidence="3" id="KW-1185">Reference proteome</keyword>
<proteinExistence type="predicted"/>
<dbReference type="Proteomes" id="UP000729357">
    <property type="component" value="Unassembled WGS sequence"/>
</dbReference>
<protein>
    <submittedName>
        <fullName evidence="2">Uncharacterized protein</fullName>
    </submittedName>
</protein>
<name>A0A9P8FYC6_AURME</name>
<evidence type="ECO:0000256" key="1">
    <source>
        <dbReference type="SAM" id="MobiDB-lite"/>
    </source>
</evidence>
<dbReference type="EMBL" id="JAHFXS010000481">
    <property type="protein sequence ID" value="KAG9984564.1"/>
    <property type="molecule type" value="Genomic_DNA"/>
</dbReference>
<feature type="region of interest" description="Disordered" evidence="1">
    <location>
        <begin position="165"/>
        <end position="199"/>
    </location>
</feature>
<feature type="compositionally biased region" description="Polar residues" evidence="1">
    <location>
        <begin position="173"/>
        <end position="193"/>
    </location>
</feature>
<reference evidence="2" key="1">
    <citation type="journal article" date="2021" name="J Fungi (Basel)">
        <title>Virulence traits and population genomics of the black yeast Aureobasidium melanogenum.</title>
        <authorList>
            <person name="Cernosa A."/>
            <person name="Sun X."/>
            <person name="Gostincar C."/>
            <person name="Fang C."/>
            <person name="Gunde-Cimerman N."/>
            <person name="Song Z."/>
        </authorList>
    </citation>
    <scope>NUCLEOTIDE SEQUENCE</scope>
    <source>
        <strain evidence="2">EXF-9298</strain>
    </source>
</reference>